<dbReference type="SUPFAM" id="SSF46973">
    <property type="entry name" value="Enzyme IIa from lactose specific PTS, IIa-lac"/>
    <property type="match status" value="1"/>
</dbReference>
<evidence type="ECO:0000313" key="5">
    <source>
        <dbReference type="EMBL" id="CAJ0570999.1"/>
    </source>
</evidence>
<dbReference type="Gene3D" id="3.20.20.80">
    <property type="entry name" value="Glycosidases"/>
    <property type="match status" value="1"/>
</dbReference>
<dbReference type="PANTHER" id="PTHR34382:SF7">
    <property type="entry name" value="PTS SYSTEM N,N'-DIACETYLCHITOBIOSE-SPECIFIC EIIA COMPONENT"/>
    <property type="match status" value="1"/>
</dbReference>
<dbReference type="AlphaFoldDB" id="A0AA36G018"/>
<dbReference type="InterPro" id="IPR036542">
    <property type="entry name" value="PTS_IIA_lac/cel_sf"/>
</dbReference>
<evidence type="ECO:0000313" key="6">
    <source>
        <dbReference type="Proteomes" id="UP001177023"/>
    </source>
</evidence>
<protein>
    <submittedName>
        <fullName evidence="5">Uncharacterized protein</fullName>
    </submittedName>
</protein>
<feature type="non-terminal residue" evidence="5">
    <location>
        <position position="122"/>
    </location>
</feature>
<evidence type="ECO:0000256" key="3">
    <source>
        <dbReference type="ARBA" id="ARBA00022679"/>
    </source>
</evidence>
<keyword evidence="1" id="KW-0813">Transport</keyword>
<evidence type="ECO:0000256" key="1">
    <source>
        <dbReference type="ARBA" id="ARBA00022448"/>
    </source>
</evidence>
<keyword evidence="3" id="KW-0808">Transferase</keyword>
<reference evidence="5" key="1">
    <citation type="submission" date="2023-06" db="EMBL/GenBank/DDBJ databases">
        <authorList>
            <person name="Delattre M."/>
        </authorList>
    </citation>
    <scope>NUCLEOTIDE SEQUENCE</scope>
    <source>
        <strain evidence="5">AF72</strain>
    </source>
</reference>
<evidence type="ECO:0000256" key="4">
    <source>
        <dbReference type="ARBA" id="ARBA00022683"/>
    </source>
</evidence>
<dbReference type="PANTHER" id="PTHR34382">
    <property type="entry name" value="PTS SYSTEM N,N'-DIACETYLCHITOBIOSE-SPECIFIC EIIA COMPONENT"/>
    <property type="match status" value="1"/>
</dbReference>
<keyword evidence="2" id="KW-0762">Sugar transport</keyword>
<sequence length="122" mass="13946">MEEANAEIVEAHRSQTKLIQAEARGETHQPTILFNHAQDNLMIVASEMAITKSHNMEPIITMAHYDMPIHLVTEYGGLANRKVVDLFVNYAKVLLERYGDKFLQSNLIHSGFIPDNLRTWKN</sequence>
<dbReference type="GO" id="GO:0009401">
    <property type="term" value="P:phosphoenolpyruvate-dependent sugar phosphotransferase system"/>
    <property type="evidence" value="ECO:0007669"/>
    <property type="project" value="UniProtKB-KW"/>
</dbReference>
<dbReference type="Pfam" id="PF00232">
    <property type="entry name" value="Glyco_hydro_1"/>
    <property type="match status" value="1"/>
</dbReference>
<proteinExistence type="predicted"/>
<keyword evidence="6" id="KW-1185">Reference proteome</keyword>
<organism evidence="5 6">
    <name type="scientific">Mesorhabditis spiculigera</name>
    <dbReference type="NCBI Taxonomy" id="96644"/>
    <lineage>
        <taxon>Eukaryota</taxon>
        <taxon>Metazoa</taxon>
        <taxon>Ecdysozoa</taxon>
        <taxon>Nematoda</taxon>
        <taxon>Chromadorea</taxon>
        <taxon>Rhabditida</taxon>
        <taxon>Rhabditina</taxon>
        <taxon>Rhabditomorpha</taxon>
        <taxon>Rhabditoidea</taxon>
        <taxon>Rhabditidae</taxon>
        <taxon>Mesorhabditinae</taxon>
        <taxon>Mesorhabditis</taxon>
    </lineage>
</organism>
<dbReference type="SUPFAM" id="SSF51445">
    <property type="entry name" value="(Trans)glycosidases"/>
    <property type="match status" value="1"/>
</dbReference>
<keyword evidence="4" id="KW-0598">Phosphotransferase system</keyword>
<dbReference type="GO" id="GO:0004553">
    <property type="term" value="F:hydrolase activity, hydrolyzing O-glycosyl compounds"/>
    <property type="evidence" value="ECO:0007669"/>
    <property type="project" value="InterPro"/>
</dbReference>
<dbReference type="InterPro" id="IPR003188">
    <property type="entry name" value="PTS_IIA_lac/cel"/>
</dbReference>
<dbReference type="Proteomes" id="UP001177023">
    <property type="component" value="Unassembled WGS sequence"/>
</dbReference>
<evidence type="ECO:0000256" key="2">
    <source>
        <dbReference type="ARBA" id="ARBA00022597"/>
    </source>
</evidence>
<dbReference type="EMBL" id="CATQJA010002522">
    <property type="protein sequence ID" value="CAJ0570999.1"/>
    <property type="molecule type" value="Genomic_DNA"/>
</dbReference>
<dbReference type="InterPro" id="IPR001360">
    <property type="entry name" value="Glyco_hydro_1"/>
</dbReference>
<dbReference type="InterPro" id="IPR017853">
    <property type="entry name" value="GH"/>
</dbReference>
<dbReference type="GO" id="GO:0005975">
    <property type="term" value="P:carbohydrate metabolic process"/>
    <property type="evidence" value="ECO:0007669"/>
    <property type="project" value="InterPro"/>
</dbReference>
<dbReference type="GO" id="GO:0016740">
    <property type="term" value="F:transferase activity"/>
    <property type="evidence" value="ECO:0007669"/>
    <property type="project" value="UniProtKB-KW"/>
</dbReference>
<gene>
    <name evidence="5" type="ORF">MSPICULIGERA_LOCUS9427</name>
</gene>
<comment type="caution">
    <text evidence="5">The sequence shown here is derived from an EMBL/GenBank/DDBJ whole genome shotgun (WGS) entry which is preliminary data.</text>
</comment>
<accession>A0AA36G018</accession>
<name>A0AA36G018_9BILA</name>